<dbReference type="GO" id="GO:0006506">
    <property type="term" value="P:GPI anchor biosynthetic process"/>
    <property type="evidence" value="ECO:0007669"/>
    <property type="project" value="TreeGrafter"/>
</dbReference>
<evidence type="ECO:0000313" key="2">
    <source>
        <dbReference type="EMBL" id="KAK2624319.1"/>
    </source>
</evidence>
<accession>A0AAD9WD00</accession>
<evidence type="ECO:0000313" key="3">
    <source>
        <dbReference type="Proteomes" id="UP001285354"/>
    </source>
</evidence>
<dbReference type="Pfam" id="PF10333">
    <property type="entry name" value="Pga1"/>
    <property type="match status" value="1"/>
</dbReference>
<dbReference type="InterPro" id="IPR019433">
    <property type="entry name" value="GPI_ManTrfase_II_coact_Pga1"/>
</dbReference>
<proteinExistence type="predicted"/>
<keyword evidence="1" id="KW-1133">Transmembrane helix</keyword>
<dbReference type="GO" id="GO:0000030">
    <property type="term" value="F:mannosyltransferase activity"/>
    <property type="evidence" value="ECO:0007669"/>
    <property type="project" value="TreeGrafter"/>
</dbReference>
<keyword evidence="3" id="KW-1185">Reference proteome</keyword>
<dbReference type="AlphaFoldDB" id="A0AAD9WD00"/>
<sequence length="234" mass="26776">MYFPRLLLLTQASAVFANTEKIIFYGPNNLRFPAEHSALQEMQLESLSPEYWSLRTHITTEFPTSSSQYGQTSWFLLHSLQEAQKYEVRVCWAATQPTSFRLETYELYVVFQTPELISSLAQYSETRQPKVGEVPTPSIWPVKKGMHEDTSSMLLLRLFAAADYYTTNKTLMEHVPSVYADLILDPFIFNIFPRSLLPTAAYIIMVALGSWYIARILSGWINNLSAGHVEKKSS</sequence>
<dbReference type="PANTHER" id="PTHR28022:SF1">
    <property type="entry name" value="GPI MANNOSYLTRANSFERASE 2 SUBUNIT PGA1"/>
    <property type="match status" value="1"/>
</dbReference>
<gene>
    <name evidence="2" type="ORF">QTJ16_006269</name>
</gene>
<dbReference type="EMBL" id="JAUBYV010000010">
    <property type="protein sequence ID" value="KAK2624319.1"/>
    <property type="molecule type" value="Genomic_DNA"/>
</dbReference>
<feature type="transmembrane region" description="Helical" evidence="1">
    <location>
        <begin position="196"/>
        <end position="214"/>
    </location>
</feature>
<keyword evidence="1" id="KW-0472">Membrane</keyword>
<organism evidence="2 3">
    <name type="scientific">Diplocarpon rosae</name>
    <dbReference type="NCBI Taxonomy" id="946125"/>
    <lineage>
        <taxon>Eukaryota</taxon>
        <taxon>Fungi</taxon>
        <taxon>Dikarya</taxon>
        <taxon>Ascomycota</taxon>
        <taxon>Pezizomycotina</taxon>
        <taxon>Leotiomycetes</taxon>
        <taxon>Helotiales</taxon>
        <taxon>Drepanopezizaceae</taxon>
        <taxon>Diplocarpon</taxon>
    </lineage>
</organism>
<dbReference type="GO" id="GO:0031501">
    <property type="term" value="C:mannosyltransferase complex"/>
    <property type="evidence" value="ECO:0007669"/>
    <property type="project" value="TreeGrafter"/>
</dbReference>
<evidence type="ECO:0000256" key="1">
    <source>
        <dbReference type="SAM" id="Phobius"/>
    </source>
</evidence>
<dbReference type="Proteomes" id="UP001285354">
    <property type="component" value="Unassembled WGS sequence"/>
</dbReference>
<comment type="caution">
    <text evidence="2">The sequence shown here is derived from an EMBL/GenBank/DDBJ whole genome shotgun (WGS) entry which is preliminary data.</text>
</comment>
<dbReference type="GO" id="GO:0005789">
    <property type="term" value="C:endoplasmic reticulum membrane"/>
    <property type="evidence" value="ECO:0007669"/>
    <property type="project" value="TreeGrafter"/>
</dbReference>
<keyword evidence="1" id="KW-0812">Transmembrane</keyword>
<name>A0AAD9WD00_9HELO</name>
<dbReference type="PANTHER" id="PTHR28022">
    <property type="entry name" value="GPI MANNOSYLTRANSFERASE 2 SUBUNIT PGA1"/>
    <property type="match status" value="1"/>
</dbReference>
<protein>
    <submittedName>
        <fullName evidence="2">Uncharacterized protein</fullName>
    </submittedName>
</protein>
<reference evidence="2" key="1">
    <citation type="submission" date="2023-06" db="EMBL/GenBank/DDBJ databases">
        <title>Draft genome of Marssonina rosae.</title>
        <authorList>
            <person name="Cheng Q."/>
        </authorList>
    </citation>
    <scope>NUCLEOTIDE SEQUENCE</scope>
    <source>
        <strain evidence="2">R4</strain>
    </source>
</reference>